<name>A0A285HTN6_9ACTN</name>
<dbReference type="EMBL" id="OBDY01000005">
    <property type="protein sequence ID" value="SNY39055.1"/>
    <property type="molecule type" value="Genomic_DNA"/>
</dbReference>
<protein>
    <submittedName>
        <fullName evidence="1">Uncharacterized protein</fullName>
    </submittedName>
</protein>
<proteinExistence type="predicted"/>
<dbReference type="Proteomes" id="UP000219612">
    <property type="component" value="Unassembled WGS sequence"/>
</dbReference>
<evidence type="ECO:0000313" key="2">
    <source>
        <dbReference type="Proteomes" id="UP000219612"/>
    </source>
</evidence>
<gene>
    <name evidence="1" type="ORF">SAMN05421748_105301</name>
</gene>
<accession>A0A285HTN6</accession>
<reference evidence="1 2" key="1">
    <citation type="submission" date="2017-09" db="EMBL/GenBank/DDBJ databases">
        <authorList>
            <person name="Ehlers B."/>
            <person name="Leendertz F.H."/>
        </authorList>
    </citation>
    <scope>NUCLEOTIDE SEQUENCE [LARGE SCALE GENOMIC DNA]</scope>
    <source>
        <strain evidence="1 2">CGMCC 4.6857</strain>
    </source>
</reference>
<keyword evidence="2" id="KW-1185">Reference proteome</keyword>
<sequence>MADAQRGGSADTSVLTSAQFSELESELPSLACCIKSVAEQLDAINPAWGVTPSAIEQFLDDWCHVGVSHSVGRMFATIPGADLRALPALNQTLSLIQRTCDSCRPPSAPSAA</sequence>
<organism evidence="1 2">
    <name type="scientific">Paractinoplanes atraurantiacus</name>
    <dbReference type="NCBI Taxonomy" id="1036182"/>
    <lineage>
        <taxon>Bacteria</taxon>
        <taxon>Bacillati</taxon>
        <taxon>Actinomycetota</taxon>
        <taxon>Actinomycetes</taxon>
        <taxon>Micromonosporales</taxon>
        <taxon>Micromonosporaceae</taxon>
        <taxon>Paractinoplanes</taxon>
    </lineage>
</organism>
<dbReference type="AlphaFoldDB" id="A0A285HTN6"/>
<dbReference type="RefSeq" id="WP_097320644.1">
    <property type="nucleotide sequence ID" value="NZ_OBDY01000005.1"/>
</dbReference>
<evidence type="ECO:0000313" key="1">
    <source>
        <dbReference type="EMBL" id="SNY39055.1"/>
    </source>
</evidence>